<evidence type="ECO:0000256" key="1">
    <source>
        <dbReference type="SAM" id="MobiDB-lite"/>
    </source>
</evidence>
<feature type="region of interest" description="Disordered" evidence="1">
    <location>
        <begin position="1"/>
        <end position="23"/>
    </location>
</feature>
<keyword evidence="3" id="KW-1185">Reference proteome</keyword>
<protein>
    <submittedName>
        <fullName evidence="2">Uncharacterized protein</fullName>
    </submittedName>
</protein>
<evidence type="ECO:0000313" key="3">
    <source>
        <dbReference type="Proteomes" id="UP001501676"/>
    </source>
</evidence>
<dbReference type="RefSeq" id="WP_345729894.1">
    <property type="nucleotide sequence ID" value="NZ_BAAAYN010000026.1"/>
</dbReference>
<dbReference type="EMBL" id="BAAAYN010000026">
    <property type="protein sequence ID" value="GAA3389993.1"/>
    <property type="molecule type" value="Genomic_DNA"/>
</dbReference>
<comment type="caution">
    <text evidence="2">The sequence shown here is derived from an EMBL/GenBank/DDBJ whole genome shotgun (WGS) entry which is preliminary data.</text>
</comment>
<gene>
    <name evidence="2" type="ORF">GCM10020369_42310</name>
</gene>
<sequence>MAAPSDGDLPADPPGPTGRRLSVAVRPVRKGGLAGLFRRKPSATEEPALVLGPDFFTVLGRVPEGWTRTLDALWSAEGDVVFGPLEIRMAVTELSRISPYAESAAEQHEFGAFRTLVGAVPPDHELVLTTA</sequence>
<dbReference type="Proteomes" id="UP001501676">
    <property type="component" value="Unassembled WGS sequence"/>
</dbReference>
<reference evidence="3" key="1">
    <citation type="journal article" date="2019" name="Int. J. Syst. Evol. Microbiol.">
        <title>The Global Catalogue of Microorganisms (GCM) 10K type strain sequencing project: providing services to taxonomists for standard genome sequencing and annotation.</title>
        <authorList>
            <consortium name="The Broad Institute Genomics Platform"/>
            <consortium name="The Broad Institute Genome Sequencing Center for Infectious Disease"/>
            <person name="Wu L."/>
            <person name="Ma J."/>
        </authorList>
    </citation>
    <scope>NUCLEOTIDE SEQUENCE [LARGE SCALE GENOMIC DNA]</scope>
    <source>
        <strain evidence="3">JCM 9458</strain>
    </source>
</reference>
<proteinExistence type="predicted"/>
<evidence type="ECO:0000313" key="2">
    <source>
        <dbReference type="EMBL" id="GAA3389993.1"/>
    </source>
</evidence>
<accession>A0ABP6T0F2</accession>
<name>A0ABP6T0F2_9ACTN</name>
<organism evidence="2 3">
    <name type="scientific">Cryptosporangium minutisporangium</name>
    <dbReference type="NCBI Taxonomy" id="113569"/>
    <lineage>
        <taxon>Bacteria</taxon>
        <taxon>Bacillati</taxon>
        <taxon>Actinomycetota</taxon>
        <taxon>Actinomycetes</taxon>
        <taxon>Cryptosporangiales</taxon>
        <taxon>Cryptosporangiaceae</taxon>
        <taxon>Cryptosporangium</taxon>
    </lineage>
</organism>